<keyword evidence="3" id="KW-0812">Transmembrane</keyword>
<dbReference type="InterPro" id="IPR051553">
    <property type="entry name" value="Ran_GTPase-activating"/>
</dbReference>
<dbReference type="AlphaFoldDB" id="A0A1Q9DZG9"/>
<feature type="transmembrane region" description="Helical" evidence="3">
    <location>
        <begin position="178"/>
        <end position="196"/>
    </location>
</feature>
<feature type="region of interest" description="Disordered" evidence="2">
    <location>
        <begin position="632"/>
        <end position="709"/>
    </location>
</feature>
<dbReference type="PANTHER" id="PTHR45982:SF1">
    <property type="entry name" value="REGULATOR OF CHROMOSOME CONDENSATION"/>
    <property type="match status" value="1"/>
</dbReference>
<dbReference type="InterPro" id="IPR009091">
    <property type="entry name" value="RCC1/BLIP-II"/>
</dbReference>
<accession>A0A1Q9DZG9</accession>
<feature type="transmembrane region" description="Helical" evidence="3">
    <location>
        <begin position="208"/>
        <end position="224"/>
    </location>
</feature>
<proteinExistence type="predicted"/>
<keyword evidence="3" id="KW-1133">Transmembrane helix</keyword>
<dbReference type="Proteomes" id="UP000186817">
    <property type="component" value="Unassembled WGS sequence"/>
</dbReference>
<evidence type="ECO:0000256" key="2">
    <source>
        <dbReference type="SAM" id="MobiDB-lite"/>
    </source>
</evidence>
<dbReference type="OrthoDB" id="5370059at2759"/>
<dbReference type="SUPFAM" id="SSF50985">
    <property type="entry name" value="RCC1/BLIP-II"/>
    <property type="match status" value="3"/>
</dbReference>
<organism evidence="4 5">
    <name type="scientific">Symbiodinium microadriaticum</name>
    <name type="common">Dinoflagellate</name>
    <name type="synonym">Zooxanthella microadriatica</name>
    <dbReference type="NCBI Taxonomy" id="2951"/>
    <lineage>
        <taxon>Eukaryota</taxon>
        <taxon>Sar</taxon>
        <taxon>Alveolata</taxon>
        <taxon>Dinophyceae</taxon>
        <taxon>Suessiales</taxon>
        <taxon>Symbiodiniaceae</taxon>
        <taxon>Symbiodinium</taxon>
    </lineage>
</organism>
<evidence type="ECO:0008006" key="6">
    <source>
        <dbReference type="Google" id="ProtNLM"/>
    </source>
</evidence>
<gene>
    <name evidence="4" type="ORF">AK812_SmicGene16773</name>
</gene>
<evidence type="ECO:0000313" key="4">
    <source>
        <dbReference type="EMBL" id="OLQ00563.1"/>
    </source>
</evidence>
<reference evidence="4 5" key="1">
    <citation type="submission" date="2016-02" db="EMBL/GenBank/DDBJ databases">
        <title>Genome analysis of coral dinoflagellate symbionts highlights evolutionary adaptations to a symbiotic lifestyle.</title>
        <authorList>
            <person name="Aranda M."/>
            <person name="Li Y."/>
            <person name="Liew Y.J."/>
            <person name="Baumgarten S."/>
            <person name="Simakov O."/>
            <person name="Wilson M."/>
            <person name="Piel J."/>
            <person name="Ashoor H."/>
            <person name="Bougouffa S."/>
            <person name="Bajic V.B."/>
            <person name="Ryu T."/>
            <person name="Ravasi T."/>
            <person name="Bayer T."/>
            <person name="Micklem G."/>
            <person name="Kim H."/>
            <person name="Bhak J."/>
            <person name="Lajeunesse T.C."/>
            <person name="Voolstra C.R."/>
        </authorList>
    </citation>
    <scope>NUCLEOTIDE SEQUENCE [LARGE SCALE GENOMIC DNA]</scope>
    <source>
        <strain evidence="4 5">CCMP2467</strain>
    </source>
</reference>
<evidence type="ECO:0000256" key="3">
    <source>
        <dbReference type="SAM" id="Phobius"/>
    </source>
</evidence>
<keyword evidence="5" id="KW-1185">Reference proteome</keyword>
<evidence type="ECO:0000313" key="5">
    <source>
        <dbReference type="Proteomes" id="UP000186817"/>
    </source>
</evidence>
<feature type="coiled-coil region" evidence="1">
    <location>
        <begin position="10"/>
        <end position="57"/>
    </location>
</feature>
<sequence>MACLCLPMKMQASMQQLQLKETAAAAAEAEQSCSELKTQHEAEVGSLRAQLHEERKEQVCLSACRVIRPMLAALMILGAISTSSGPSGPASGFFPSAHQNGLSEHSFAIAVTHGFDALGACSVEDSHAGSLATLETDGSVPTQGLTDRGEASSLLAESERKIAALDTSDIPQAIERRFGVGAAALTSVVVASLVFLRSKMRPSSSSQSLLVLLCAAVLFMAVPSEGTATAVYVTDGAGAAVLDGGRLVTWGDAGYGGDSSSVASQLTNVQEVVTTSRAFGARKSDGSVVVWGDSSYAGDASSLAAPLSSGVTKIVSGFFAMAALKSDGSVVAWGNSVFGGDTSSVAAQLTSGCVGLYSNKHAFVVLKSEGSAVTWGSGAGLTSPEDITSLIDSTVTEILGSHHAFAALRADGRVVTWGDVNTGGDSRMLSSQLSSGVMSLHGGSMQFAALKSDGTALVWGMGPGGSTWGEAFSSAKSFAFSHTAVAIVFTDGTVASRGNTNDQYGADSSAVSAQLTDVDRIYGGWHASAFIAVKSNGDAVVWGHPTRGADASGVDLCCVQAGFGGFDATAILKTDGSVVAFGESANGGNTQHPNSATDVTSGVTTIAIPPRDGEFFAALKSDGTLAAWGNRGGSVPDGLVPTSTATSSTSTSSSTTSTSSTSTSTTSTSTSSSSTSTSSTSTSSSSTSSTSTSSSTTSTSSTVTSTTITTTSLLPGGSKVVINTNAFASLGTDGSVTTWGNTGRGGDSSSVAASLAADVVFLVGSESAFAAAKADGSVVTWGDTNNGGDQGTASSQLSGVVSLASTLSGFAALKADGSVVSWGRALYFPSGPVTFSDVVSITTSIHSFAAIKTDGSVVAWGGPLEGGWISAVAADLTSGVKSIVSSSHVMVAVKDDGSVVAWGTGFRGADIPAAVSSSLASGVDYVVAPPVYDGRAFAAIKFDGTAVMWGNFDGIGNFGYTYNNVRSITLTSGAGAVLYQDGTVDAVGPSNMGGDPSAVSGQLTGVTAIYRTARAFAAVKSDGSVVAWGASGYGGSSDFSSASQR</sequence>
<evidence type="ECO:0000256" key="1">
    <source>
        <dbReference type="SAM" id="Coils"/>
    </source>
</evidence>
<comment type="caution">
    <text evidence="4">The sequence shown here is derived from an EMBL/GenBank/DDBJ whole genome shotgun (WGS) entry which is preliminary data.</text>
</comment>
<dbReference type="PANTHER" id="PTHR45982">
    <property type="entry name" value="REGULATOR OF CHROMOSOME CONDENSATION"/>
    <property type="match status" value="1"/>
</dbReference>
<dbReference type="Gene3D" id="2.130.10.30">
    <property type="entry name" value="Regulator of chromosome condensation 1/beta-lactamase-inhibitor protein II"/>
    <property type="match status" value="4"/>
</dbReference>
<dbReference type="EMBL" id="LSRX01000323">
    <property type="protein sequence ID" value="OLQ00563.1"/>
    <property type="molecule type" value="Genomic_DNA"/>
</dbReference>
<keyword evidence="3" id="KW-0472">Membrane</keyword>
<keyword evidence="1" id="KW-0175">Coiled coil</keyword>
<feature type="compositionally biased region" description="Low complexity" evidence="2">
    <location>
        <begin position="642"/>
        <end position="709"/>
    </location>
</feature>
<protein>
    <recommendedName>
        <fullName evidence="6">E3 ubiquitin-protein ligase HERC2</fullName>
    </recommendedName>
</protein>
<name>A0A1Q9DZG9_SYMMI</name>